<evidence type="ECO:0000259" key="5">
    <source>
        <dbReference type="Pfam" id="PF14382"/>
    </source>
</evidence>
<dbReference type="STRING" id="37360.A0A0G4IYU3"/>
<evidence type="ECO:0000256" key="2">
    <source>
        <dbReference type="ARBA" id="ARBA00022490"/>
    </source>
</evidence>
<dbReference type="GO" id="GO:0005737">
    <property type="term" value="C:cytoplasm"/>
    <property type="evidence" value="ECO:0007669"/>
    <property type="project" value="TreeGrafter"/>
</dbReference>
<dbReference type="PANTHER" id="PTHR12686:SF8">
    <property type="entry name" value="EXOSOME COMPLEX COMPONENT CSL4"/>
    <property type="match status" value="1"/>
</dbReference>
<geneLocation type="mitochondrion" evidence="7"/>
<evidence type="ECO:0000259" key="4">
    <source>
        <dbReference type="Pfam" id="PF10447"/>
    </source>
</evidence>
<keyword evidence="7" id="KW-0496">Mitochondrion</keyword>
<dbReference type="EMBL" id="OVEO01000003">
    <property type="protein sequence ID" value="SPQ95056.1"/>
    <property type="molecule type" value="Genomic_DNA"/>
</dbReference>
<reference evidence="7 9" key="2">
    <citation type="submission" date="2018-03" db="EMBL/GenBank/DDBJ databases">
        <authorList>
            <person name="Fogelqvist J."/>
        </authorList>
    </citation>
    <scope>NUCLEOTIDE SEQUENCE [LARGE SCALE GENOMIC DNA]</scope>
</reference>
<dbReference type="InterPro" id="IPR012340">
    <property type="entry name" value="NA-bd_OB-fold"/>
</dbReference>
<dbReference type="GO" id="GO:0005730">
    <property type="term" value="C:nucleolus"/>
    <property type="evidence" value="ECO:0007669"/>
    <property type="project" value="UniProtKB-SubCell"/>
</dbReference>
<dbReference type="GO" id="GO:0000176">
    <property type="term" value="C:nuclear exosome (RNase complex)"/>
    <property type="evidence" value="ECO:0007669"/>
    <property type="project" value="TreeGrafter"/>
</dbReference>
<reference evidence="6 8" key="1">
    <citation type="submission" date="2015-02" db="EMBL/GenBank/DDBJ databases">
        <authorList>
            <person name="Chooi Y.-H."/>
        </authorList>
    </citation>
    <scope>NUCLEOTIDE SEQUENCE [LARGE SCALE GENOMIC DNA]</scope>
    <source>
        <strain evidence="6">E3</strain>
    </source>
</reference>
<evidence type="ECO:0000313" key="9">
    <source>
        <dbReference type="Proteomes" id="UP000290189"/>
    </source>
</evidence>
<sequence length="192" mass="20475">MIVSPGTAVAPGQILAQGADVAAADGTYLANGAVIASVVGTLTVEQGGTPGAQIVSVRRRRAPGVIPKVGDRVTVRVTKINIRFATTEIICVGRIVLPEPFPGIIRVQDVRALEKDDVQMYRCFRPGDIVLATVISLGDSKSYFLSTVQDDLGVIVARSTTGHVMVPVSWQQMQCPHSHALEYRKVAKPETS</sequence>
<evidence type="ECO:0000313" key="7">
    <source>
        <dbReference type="EMBL" id="SPQ95056.1"/>
    </source>
</evidence>
<gene>
    <name evidence="6" type="ORF">PBRA_008008</name>
    <name evidence="7" type="ORF">PLBR_LOCUS2271</name>
</gene>
<accession>A0A0G4IYU3</accession>
<dbReference type="InterPro" id="IPR039771">
    <property type="entry name" value="Csl4"/>
</dbReference>
<dbReference type="InterPro" id="IPR025721">
    <property type="entry name" value="Exosome_cplx_N_dom"/>
</dbReference>
<keyword evidence="2" id="KW-0963">Cytoplasm</keyword>
<keyword evidence="3" id="KW-0271">Exosome</keyword>
<dbReference type="EMBL" id="CDSF01000100">
    <property type="protein sequence ID" value="CEP00274.1"/>
    <property type="molecule type" value="Genomic_DNA"/>
</dbReference>
<organism evidence="6 8">
    <name type="scientific">Plasmodiophora brassicae</name>
    <name type="common">Clubroot disease agent</name>
    <dbReference type="NCBI Taxonomy" id="37360"/>
    <lineage>
        <taxon>Eukaryota</taxon>
        <taxon>Sar</taxon>
        <taxon>Rhizaria</taxon>
        <taxon>Endomyxa</taxon>
        <taxon>Phytomyxea</taxon>
        <taxon>Plasmodiophorida</taxon>
        <taxon>Plasmodiophoridae</taxon>
        <taxon>Plasmodiophora</taxon>
    </lineage>
</organism>
<feature type="domain" description="Exosome complex component CSL4 C-terminal" evidence="4">
    <location>
        <begin position="99"/>
        <end position="137"/>
    </location>
</feature>
<dbReference type="FunFam" id="2.40.50.140:FF:000198">
    <property type="entry name" value="Exosome complex component CSL4"/>
    <property type="match status" value="1"/>
</dbReference>
<evidence type="ECO:0000313" key="8">
    <source>
        <dbReference type="Proteomes" id="UP000039324"/>
    </source>
</evidence>
<evidence type="ECO:0000256" key="1">
    <source>
        <dbReference type="ARBA" id="ARBA00004604"/>
    </source>
</evidence>
<dbReference type="GO" id="GO:0006396">
    <property type="term" value="P:RNA processing"/>
    <property type="evidence" value="ECO:0007669"/>
    <property type="project" value="InterPro"/>
</dbReference>
<dbReference type="Proteomes" id="UP000039324">
    <property type="component" value="Unassembled WGS sequence"/>
</dbReference>
<dbReference type="OMA" id="LRFAKCD"/>
<dbReference type="Proteomes" id="UP000290189">
    <property type="component" value="Unassembled WGS sequence"/>
</dbReference>
<dbReference type="PANTHER" id="PTHR12686">
    <property type="entry name" value="3'-5' EXORIBONUCLEASE CSL4-RELATED"/>
    <property type="match status" value="1"/>
</dbReference>
<keyword evidence="8" id="KW-1185">Reference proteome</keyword>
<dbReference type="SUPFAM" id="SSF110324">
    <property type="entry name" value="Ribosomal L27 protein-like"/>
    <property type="match status" value="1"/>
</dbReference>
<evidence type="ECO:0000313" key="6">
    <source>
        <dbReference type="EMBL" id="CEP00274.1"/>
    </source>
</evidence>
<dbReference type="AlphaFoldDB" id="A0A0G4IYU3"/>
<dbReference type="Pfam" id="PF10447">
    <property type="entry name" value="EXOSC1"/>
    <property type="match status" value="1"/>
</dbReference>
<comment type="subcellular location">
    <subcellularLocation>
        <location evidence="1">Nucleus</location>
        <location evidence="1">Nucleolus</location>
    </subcellularLocation>
</comment>
<dbReference type="SUPFAM" id="SSF50249">
    <property type="entry name" value="Nucleic acid-binding proteins"/>
    <property type="match status" value="1"/>
</dbReference>
<proteinExistence type="predicted"/>
<dbReference type="GO" id="GO:0003723">
    <property type="term" value="F:RNA binding"/>
    <property type="evidence" value="ECO:0007669"/>
    <property type="project" value="InterPro"/>
</dbReference>
<dbReference type="Pfam" id="PF14382">
    <property type="entry name" value="ECR1_N"/>
    <property type="match status" value="1"/>
</dbReference>
<name>A0A0G4IYU3_PLABS</name>
<dbReference type="InterPro" id="IPR019495">
    <property type="entry name" value="EXOSC1_C"/>
</dbReference>
<dbReference type="OrthoDB" id="440760at2759"/>
<evidence type="ECO:0000256" key="3">
    <source>
        <dbReference type="ARBA" id="ARBA00022835"/>
    </source>
</evidence>
<dbReference type="CDD" id="cd05791">
    <property type="entry name" value="S1_CSL4"/>
    <property type="match status" value="1"/>
</dbReference>
<dbReference type="Gene3D" id="2.40.50.100">
    <property type="match status" value="1"/>
</dbReference>
<feature type="domain" description="Exosome complex component N-terminal" evidence="5">
    <location>
        <begin position="9"/>
        <end position="44"/>
    </location>
</feature>
<dbReference type="Gene3D" id="2.40.50.140">
    <property type="entry name" value="Nucleic acid-binding proteins"/>
    <property type="match status" value="1"/>
</dbReference>
<protein>
    <submittedName>
        <fullName evidence="6">Uncharacterized protein</fullName>
    </submittedName>
</protein>